<dbReference type="Proteomes" id="UP000821845">
    <property type="component" value="Chromosome 2"/>
</dbReference>
<name>A0ACB7T625_HYAAI</name>
<accession>A0ACB7T625</accession>
<evidence type="ECO:0000313" key="1">
    <source>
        <dbReference type="EMBL" id="KAH6940359.1"/>
    </source>
</evidence>
<reference evidence="1" key="1">
    <citation type="submission" date="2020-05" db="EMBL/GenBank/DDBJ databases">
        <title>Large-scale comparative analyses of tick genomes elucidate their genetic diversity and vector capacities.</title>
        <authorList>
            <person name="Jia N."/>
            <person name="Wang J."/>
            <person name="Shi W."/>
            <person name="Du L."/>
            <person name="Sun Y."/>
            <person name="Zhan W."/>
            <person name="Jiang J."/>
            <person name="Wang Q."/>
            <person name="Zhang B."/>
            <person name="Ji P."/>
            <person name="Sakyi L.B."/>
            <person name="Cui X."/>
            <person name="Yuan T."/>
            <person name="Jiang B."/>
            <person name="Yang W."/>
            <person name="Lam T.T.-Y."/>
            <person name="Chang Q."/>
            <person name="Ding S."/>
            <person name="Wang X."/>
            <person name="Zhu J."/>
            <person name="Ruan X."/>
            <person name="Zhao L."/>
            <person name="Wei J."/>
            <person name="Que T."/>
            <person name="Du C."/>
            <person name="Cheng J."/>
            <person name="Dai P."/>
            <person name="Han X."/>
            <person name="Huang E."/>
            <person name="Gao Y."/>
            <person name="Liu J."/>
            <person name="Shao H."/>
            <person name="Ye R."/>
            <person name="Li L."/>
            <person name="Wei W."/>
            <person name="Wang X."/>
            <person name="Wang C."/>
            <person name="Yang T."/>
            <person name="Huo Q."/>
            <person name="Li W."/>
            <person name="Guo W."/>
            <person name="Chen H."/>
            <person name="Zhou L."/>
            <person name="Ni X."/>
            <person name="Tian J."/>
            <person name="Zhou Y."/>
            <person name="Sheng Y."/>
            <person name="Liu T."/>
            <person name="Pan Y."/>
            <person name="Xia L."/>
            <person name="Li J."/>
            <person name="Zhao F."/>
            <person name="Cao W."/>
        </authorList>
    </citation>
    <scope>NUCLEOTIDE SEQUENCE</scope>
    <source>
        <strain evidence="1">Hyas-2018</strain>
    </source>
</reference>
<organism evidence="1 2">
    <name type="scientific">Hyalomma asiaticum</name>
    <name type="common">Tick</name>
    <dbReference type="NCBI Taxonomy" id="266040"/>
    <lineage>
        <taxon>Eukaryota</taxon>
        <taxon>Metazoa</taxon>
        <taxon>Ecdysozoa</taxon>
        <taxon>Arthropoda</taxon>
        <taxon>Chelicerata</taxon>
        <taxon>Arachnida</taxon>
        <taxon>Acari</taxon>
        <taxon>Parasitiformes</taxon>
        <taxon>Ixodida</taxon>
        <taxon>Ixodoidea</taxon>
        <taxon>Ixodidae</taxon>
        <taxon>Hyalomminae</taxon>
        <taxon>Hyalomma</taxon>
    </lineage>
</organism>
<dbReference type="EMBL" id="CM023482">
    <property type="protein sequence ID" value="KAH6940359.1"/>
    <property type="molecule type" value="Genomic_DNA"/>
</dbReference>
<evidence type="ECO:0000313" key="2">
    <source>
        <dbReference type="Proteomes" id="UP000821845"/>
    </source>
</evidence>
<proteinExistence type="predicted"/>
<sequence>MGSACISCKYLRKALLTRKSDVNRRKLKRTPFEKLRILREKNRRIKIKLLGLAEQLDEMRAKNATIEDDVLEKSIMRLPPKQQASKHRQCFKASKRASRKGMKYAQDWLLECILMKLKSPRLYDHIRKHEILVLPSKTTLKKYMKSYRSTFGFNMTAMNILKMKTSTMSEHQRHGGLLVDEIKLSEHLSVLSSGQIQGFVNLGEFTKPENKYQQCDHGMICLCLLWGSRARSSVTVRPVQEAFHLDSPDRTLKEMRGITEAHLNPNSFEKMRVSYAFQLFGTSVLRAMTFYKKQVESKCGKIVATEKFFEKINHLIKAMTSRFPAEALRPASTTSAVLENFLAYLNKWEASTIDKAGFVSDSTATGLRVTIASTLSLLKYLTESVGFKYLMTSHLSTDPIELMFGIIRQSGGCNAHPSPDQFLITVNCLSFHNMARSVDGANSTPEIISALLSVEDRASNITPKSVD</sequence>
<protein>
    <submittedName>
        <fullName evidence="1">Uncharacterized protein</fullName>
    </submittedName>
</protein>
<gene>
    <name evidence="1" type="ORF">HPB50_026979</name>
</gene>
<comment type="caution">
    <text evidence="1">The sequence shown here is derived from an EMBL/GenBank/DDBJ whole genome shotgun (WGS) entry which is preliminary data.</text>
</comment>
<keyword evidence="2" id="KW-1185">Reference proteome</keyword>